<dbReference type="Proteomes" id="UP000095468">
    <property type="component" value="Unassembled WGS sequence"/>
</dbReference>
<keyword evidence="2" id="KW-0472">Membrane</keyword>
<keyword evidence="2" id="KW-0812">Transmembrane</keyword>
<dbReference type="EMBL" id="CYYP01000016">
    <property type="protein sequence ID" value="CUO47717.1"/>
    <property type="molecule type" value="Genomic_DNA"/>
</dbReference>
<dbReference type="AlphaFoldDB" id="A0A174FDS4"/>
<dbReference type="EMBL" id="CP024160">
    <property type="protein sequence ID" value="ATP54397.1"/>
    <property type="molecule type" value="Genomic_DNA"/>
</dbReference>
<dbReference type="Proteomes" id="UP000368032">
    <property type="component" value="Unassembled WGS sequence"/>
</dbReference>
<evidence type="ECO:0000313" key="4">
    <source>
        <dbReference type="EMBL" id="CUO47717.1"/>
    </source>
</evidence>
<dbReference type="GeneID" id="92850310"/>
<evidence type="ECO:0000313" key="5">
    <source>
        <dbReference type="EMBL" id="MDB1839427.1"/>
    </source>
</evidence>
<dbReference type="RefSeq" id="WP_022094153.1">
    <property type="nucleotide sequence ID" value="NZ_CABIYU010000010.1"/>
</dbReference>
<feature type="transmembrane region" description="Helical" evidence="2">
    <location>
        <begin position="12"/>
        <end position="31"/>
    </location>
</feature>
<evidence type="ECO:0000256" key="1">
    <source>
        <dbReference type="SAM" id="MobiDB-lite"/>
    </source>
</evidence>
<name>A0A174FDS4_9ACTN</name>
<evidence type="ECO:0000313" key="9">
    <source>
        <dbReference type="Proteomes" id="UP000368032"/>
    </source>
</evidence>
<reference evidence="5" key="4">
    <citation type="submission" date="2023-01" db="EMBL/GenBank/DDBJ databases">
        <title>Human gut microbiome strain richness.</title>
        <authorList>
            <person name="Chen-Liaw A."/>
        </authorList>
    </citation>
    <scope>NUCLEOTIDE SEQUENCE</scope>
    <source>
        <strain evidence="5">D54st1_D6_D54t1_190329</strain>
    </source>
</reference>
<gene>
    <name evidence="6" type="ORF">CKJAJONC_00964</name>
    <name evidence="3" type="ORF">CSV91_07540</name>
    <name evidence="4" type="ORF">ERS852381_01661</name>
    <name evidence="5" type="ORF">PMW86_07480</name>
</gene>
<protein>
    <submittedName>
        <fullName evidence="4">Uncharacterized protein</fullName>
    </submittedName>
</protein>
<dbReference type="KEGG" id="caer:CSV91_07540"/>
<dbReference type="STRING" id="74426.ERS852399_01262"/>
<organism evidence="4 7">
    <name type="scientific">Collinsella aerofaciens</name>
    <dbReference type="NCBI Taxonomy" id="74426"/>
    <lineage>
        <taxon>Bacteria</taxon>
        <taxon>Bacillati</taxon>
        <taxon>Actinomycetota</taxon>
        <taxon>Coriobacteriia</taxon>
        <taxon>Coriobacteriales</taxon>
        <taxon>Coriobacteriaceae</taxon>
        <taxon>Collinsella</taxon>
    </lineage>
</organism>
<evidence type="ECO:0000313" key="8">
    <source>
        <dbReference type="Proteomes" id="UP000225608"/>
    </source>
</evidence>
<evidence type="ECO:0000313" key="3">
    <source>
        <dbReference type="EMBL" id="ATP54397.1"/>
    </source>
</evidence>
<keyword evidence="2" id="KW-1133">Transmembrane helix</keyword>
<proteinExistence type="predicted"/>
<dbReference type="EMBL" id="CABWIF010000058">
    <property type="protein sequence ID" value="VWM04901.1"/>
    <property type="molecule type" value="Genomic_DNA"/>
</dbReference>
<evidence type="ECO:0000313" key="7">
    <source>
        <dbReference type="Proteomes" id="UP000095468"/>
    </source>
</evidence>
<evidence type="ECO:0000313" key="6">
    <source>
        <dbReference type="EMBL" id="VWM04901.1"/>
    </source>
</evidence>
<accession>A0A174FDS4</accession>
<dbReference type="Proteomes" id="UP001212741">
    <property type="component" value="Unassembled WGS sequence"/>
</dbReference>
<dbReference type="EMBL" id="JAQLEC010000028">
    <property type="protein sequence ID" value="MDB1839427.1"/>
    <property type="molecule type" value="Genomic_DNA"/>
</dbReference>
<reference evidence="4 7" key="1">
    <citation type="submission" date="2015-09" db="EMBL/GenBank/DDBJ databases">
        <authorList>
            <consortium name="Pathogen Informatics"/>
        </authorList>
    </citation>
    <scope>NUCLEOTIDE SEQUENCE [LARGE SCALE GENOMIC DNA]</scope>
    <source>
        <strain evidence="4 7">2789STDY5608823</strain>
    </source>
</reference>
<sequence>MFSYIKRHWPVYVILTLIAIALGFGAAYIVGAKGSTPASAISEEVEQEQSTGADGIPESEQAIVDGGSSSAE</sequence>
<reference evidence="6 9" key="3">
    <citation type="submission" date="2019-10" db="EMBL/GenBank/DDBJ databases">
        <authorList>
            <person name="Wolf R A."/>
        </authorList>
    </citation>
    <scope>NUCLEOTIDE SEQUENCE [LARGE SCALE GENOMIC DNA]</scope>
    <source>
        <strain evidence="6">Collinsella_aerofaciens_DSM_13712</strain>
    </source>
</reference>
<evidence type="ECO:0000256" key="2">
    <source>
        <dbReference type="SAM" id="Phobius"/>
    </source>
</evidence>
<dbReference type="Proteomes" id="UP000225608">
    <property type="component" value="Chromosome"/>
</dbReference>
<reference evidence="3 8" key="2">
    <citation type="submission" date="2017-10" db="EMBL/GenBank/DDBJ databases">
        <title>Complete genome sequence of Collinsella aerofaciens isolated from the gut of a healthy adult Indian.</title>
        <authorList>
            <person name="Bag S."/>
            <person name="Ghosh T.S."/>
            <person name="Das B."/>
        </authorList>
    </citation>
    <scope>NUCLEOTIDE SEQUENCE [LARGE SCALE GENOMIC DNA]</scope>
    <source>
        <strain evidence="8">indica</strain>
        <strain evidence="3">Indica</strain>
    </source>
</reference>
<dbReference type="PaxDb" id="74426-ERS852399_01262"/>
<feature type="region of interest" description="Disordered" evidence="1">
    <location>
        <begin position="39"/>
        <end position="72"/>
    </location>
</feature>